<dbReference type="AlphaFoldDB" id="U9SYR9"/>
<accession>U9SYR9</accession>
<feature type="domain" description="HAT C-terminal dimerisation" evidence="1">
    <location>
        <begin position="7"/>
        <end position="62"/>
    </location>
</feature>
<evidence type="ECO:0000259" key="1">
    <source>
        <dbReference type="Pfam" id="PF05699"/>
    </source>
</evidence>
<gene>
    <name evidence="2" type="ORF">GLOINDRAFT_69398</name>
</gene>
<proteinExistence type="predicted"/>
<dbReference type="InterPro" id="IPR012337">
    <property type="entry name" value="RNaseH-like_sf"/>
</dbReference>
<dbReference type="InterPro" id="IPR008906">
    <property type="entry name" value="HATC_C_dom"/>
</dbReference>
<reference evidence="2" key="1">
    <citation type="submission" date="2013-07" db="EMBL/GenBank/DDBJ databases">
        <title>The genome of an arbuscular mycorrhizal fungus provides insights into the evolution of the oldest plant symbiosis.</title>
        <authorList>
            <consortium name="DOE Joint Genome Institute"/>
            <person name="Tisserant E."/>
            <person name="Malbreil M."/>
            <person name="Kuo A."/>
            <person name="Kohler A."/>
            <person name="Symeonidi A."/>
            <person name="Balestrini R."/>
            <person name="Charron P."/>
            <person name="Duensing N."/>
            <person name="Frei-dit-Frey N."/>
            <person name="Gianinazzi-Pearson V."/>
            <person name="Gilbert B."/>
            <person name="Handa Y."/>
            <person name="Hijri M."/>
            <person name="Kaul R."/>
            <person name="Kawaguchi M."/>
            <person name="Krajinski F."/>
            <person name="Lammers P."/>
            <person name="Lapierre D."/>
            <person name="Masclaux F.G."/>
            <person name="Murat C."/>
            <person name="Morin E."/>
            <person name="Ndikumana S."/>
            <person name="Pagni M."/>
            <person name="Petitpierre D."/>
            <person name="Requena N."/>
            <person name="Rosikiewicz P."/>
            <person name="Riley R."/>
            <person name="Saito K."/>
            <person name="San Clemente H."/>
            <person name="Shapiro H."/>
            <person name="van Tuinen D."/>
            <person name="Becard G."/>
            <person name="Bonfante P."/>
            <person name="Paszkowski U."/>
            <person name="Shachar-Hill Y."/>
            <person name="Young J.P."/>
            <person name="Sanders I.R."/>
            <person name="Henrissat B."/>
            <person name="Rensing S.A."/>
            <person name="Grigoriev I.V."/>
            <person name="Corradi N."/>
            <person name="Roux C."/>
            <person name="Martin F."/>
        </authorList>
    </citation>
    <scope>NUCLEOTIDE SEQUENCE</scope>
    <source>
        <strain evidence="2">DAOM 197198</strain>
    </source>
</reference>
<dbReference type="EMBL" id="KI297326">
    <property type="protein sequence ID" value="ESA00267.1"/>
    <property type="molecule type" value="Genomic_DNA"/>
</dbReference>
<dbReference type="PANTHER" id="PTHR23272">
    <property type="entry name" value="BED FINGER-RELATED"/>
    <property type="match status" value="1"/>
</dbReference>
<organism evidence="2">
    <name type="scientific">Rhizophagus irregularis (strain DAOM 181602 / DAOM 197198 / MUCL 43194)</name>
    <name type="common">Arbuscular mycorrhizal fungus</name>
    <name type="synonym">Glomus intraradices</name>
    <dbReference type="NCBI Taxonomy" id="747089"/>
    <lineage>
        <taxon>Eukaryota</taxon>
        <taxon>Fungi</taxon>
        <taxon>Fungi incertae sedis</taxon>
        <taxon>Mucoromycota</taxon>
        <taxon>Glomeromycotina</taxon>
        <taxon>Glomeromycetes</taxon>
        <taxon>Glomerales</taxon>
        <taxon>Glomeraceae</taxon>
        <taxon>Rhizophagus</taxon>
    </lineage>
</organism>
<dbReference type="Pfam" id="PF05699">
    <property type="entry name" value="Dimer_Tnp_hAT"/>
    <property type="match status" value="1"/>
</dbReference>
<sequence length="73" mass="8190">MVAGHFQEFPTLGEIARDHLSIQTTSVACEQAFSVASNTITRARNRLQPDTSRALLRSKSWLENENIKRTMGT</sequence>
<name>U9SYR9_RHIID</name>
<evidence type="ECO:0000313" key="2">
    <source>
        <dbReference type="EMBL" id="ESA00267.1"/>
    </source>
</evidence>
<dbReference type="SUPFAM" id="SSF53098">
    <property type="entry name" value="Ribonuclease H-like"/>
    <property type="match status" value="1"/>
</dbReference>
<dbReference type="GO" id="GO:0046983">
    <property type="term" value="F:protein dimerization activity"/>
    <property type="evidence" value="ECO:0007669"/>
    <property type="project" value="InterPro"/>
</dbReference>
<protein>
    <recommendedName>
        <fullName evidence="1">HAT C-terminal dimerisation domain-containing protein</fullName>
    </recommendedName>
</protein>
<dbReference type="HOGENOM" id="CLU_009123_17_3_1"/>